<comment type="caution">
    <text evidence="2">The sequence shown here is derived from an EMBL/GenBank/DDBJ whole genome shotgun (WGS) entry which is preliminary data.</text>
</comment>
<dbReference type="InterPro" id="IPR019324">
    <property type="entry name" value="MPP6"/>
</dbReference>
<feature type="compositionally biased region" description="Polar residues" evidence="1">
    <location>
        <begin position="86"/>
        <end position="105"/>
    </location>
</feature>
<dbReference type="Proteomes" id="UP000541444">
    <property type="component" value="Unassembled WGS sequence"/>
</dbReference>
<feature type="region of interest" description="Disordered" evidence="1">
    <location>
        <begin position="81"/>
        <end position="197"/>
    </location>
</feature>
<protein>
    <submittedName>
        <fullName evidence="2">Uncharacterized protein</fullName>
    </submittedName>
</protein>
<gene>
    <name evidence="2" type="ORF">GIB67_040527</name>
</gene>
<dbReference type="GO" id="GO:0000460">
    <property type="term" value="P:maturation of 5.8S rRNA"/>
    <property type="evidence" value="ECO:0007669"/>
    <property type="project" value="TreeGrafter"/>
</dbReference>
<reference evidence="2 3" key="1">
    <citation type="journal article" date="2020" name="IScience">
        <title>Genome Sequencing of the Endangered Kingdonia uniflora (Circaeasteraceae, Ranunculales) Reveals Potential Mechanisms of Evolutionary Specialization.</title>
        <authorList>
            <person name="Sun Y."/>
            <person name="Deng T."/>
            <person name="Zhang A."/>
            <person name="Moore M.J."/>
            <person name="Landis J.B."/>
            <person name="Lin N."/>
            <person name="Zhang H."/>
            <person name="Zhang X."/>
            <person name="Huang J."/>
            <person name="Zhang X."/>
            <person name="Sun H."/>
            <person name="Wang H."/>
        </authorList>
    </citation>
    <scope>NUCLEOTIDE SEQUENCE [LARGE SCALE GENOMIC DNA]</scope>
    <source>
        <strain evidence="2">TB1705</strain>
        <tissue evidence="2">Leaf</tissue>
    </source>
</reference>
<feature type="compositionally biased region" description="Basic and acidic residues" evidence="1">
    <location>
        <begin position="157"/>
        <end position="182"/>
    </location>
</feature>
<evidence type="ECO:0000256" key="1">
    <source>
        <dbReference type="SAM" id="MobiDB-lite"/>
    </source>
</evidence>
<organism evidence="2 3">
    <name type="scientific">Kingdonia uniflora</name>
    <dbReference type="NCBI Taxonomy" id="39325"/>
    <lineage>
        <taxon>Eukaryota</taxon>
        <taxon>Viridiplantae</taxon>
        <taxon>Streptophyta</taxon>
        <taxon>Embryophyta</taxon>
        <taxon>Tracheophyta</taxon>
        <taxon>Spermatophyta</taxon>
        <taxon>Magnoliopsida</taxon>
        <taxon>Ranunculales</taxon>
        <taxon>Circaeasteraceae</taxon>
        <taxon>Kingdonia</taxon>
    </lineage>
</organism>
<dbReference type="EMBL" id="JACGCM010002624">
    <property type="protein sequence ID" value="KAF6137819.1"/>
    <property type="molecule type" value="Genomic_DNA"/>
</dbReference>
<name>A0A7J7L5I0_9MAGN</name>
<evidence type="ECO:0000313" key="3">
    <source>
        <dbReference type="Proteomes" id="UP000541444"/>
    </source>
</evidence>
<feature type="compositionally biased region" description="Basic and acidic residues" evidence="1">
    <location>
        <begin position="127"/>
        <end position="148"/>
    </location>
</feature>
<dbReference type="AlphaFoldDB" id="A0A7J7L5I0"/>
<evidence type="ECO:0000313" key="2">
    <source>
        <dbReference type="EMBL" id="KAF6137819.1"/>
    </source>
</evidence>
<keyword evidence="3" id="KW-1185">Reference proteome</keyword>
<sequence>MAGNLLINVDKETEEIYVFTHGKVLVTSISDISADINIQILVHNTKSLKIHLEFVVIMEGNSHPGVLKGRMSFQSYNPSIDKLNEESANPSRPQVPSTSSSNGGTNDRLPPLITLTEKGTSGILSESDSKEDHKRKHTETEDKPEPQHTHKSQRNVIGERHQQSKPNNRKDSNKQRKQENKLNWKLLRPQKAQNSLR</sequence>
<dbReference type="PANTHER" id="PTHR13582:SF0">
    <property type="entry name" value="M-PHASE PHOSPHOPROTEIN 6"/>
    <property type="match status" value="1"/>
</dbReference>
<accession>A0A7J7L5I0</accession>
<proteinExistence type="predicted"/>
<dbReference type="PANTHER" id="PTHR13582">
    <property type="entry name" value="M-PHASE PHOSPHOPROTEIN 6"/>
    <property type="match status" value="1"/>
</dbReference>
<feature type="compositionally biased region" description="Polar residues" evidence="1">
    <location>
        <begin position="117"/>
        <end position="126"/>
    </location>
</feature>
<dbReference type="OrthoDB" id="2019850at2759"/>